<dbReference type="InterPro" id="IPR036691">
    <property type="entry name" value="Endo/exonu/phosph_ase_sf"/>
</dbReference>
<dbReference type="SUPFAM" id="SSF56219">
    <property type="entry name" value="DNase I-like"/>
    <property type="match status" value="1"/>
</dbReference>
<sequence>MPSPSRSPPTPPAAWRCVRCGLFNPDGCDSCELCEASLPVEVDIDSPVVVGAALALASPKRGRRKKERRASPLPRRFGRKREGRERDASPDVVELCDSAGKGPPPRKEVTPYIYMILQKSDWWQQYNCVSYEKAIEMTYYCMQLSKLPVKASKRIPFSNSIMGRELCITSVSTGEMNKLMLATTHLESPCPAPPKWDQMYSKERVDQAKQCLENLGRFPNAIVCGDMNWDDKGDGPFPLQDGWTDAWVELKPGEDGWTYDTKANGMMAGIRKLQKRMDRFLCKLANFKIDSIEMIGKEAIPGVSYSKEKKIRKESRKIQLPVFPSDHFGLVLTITQQENDSF</sequence>
<dbReference type="PROSITE" id="PS01358">
    <property type="entry name" value="ZF_RANBP2_1"/>
    <property type="match status" value="1"/>
</dbReference>
<evidence type="ECO:0000313" key="8">
    <source>
        <dbReference type="Proteomes" id="UP000604825"/>
    </source>
</evidence>
<evidence type="ECO:0000256" key="5">
    <source>
        <dbReference type="SAM" id="MobiDB-lite"/>
    </source>
</evidence>
<feature type="compositionally biased region" description="Basic and acidic residues" evidence="5">
    <location>
        <begin position="80"/>
        <end position="89"/>
    </location>
</feature>
<dbReference type="FunFam" id="3.60.10.10:FF:000058">
    <property type="entry name" value="Tyrosyl-DNA phosphodiesterase 2"/>
    <property type="match status" value="1"/>
</dbReference>
<feature type="domain" description="RanBP2-type" evidence="6">
    <location>
        <begin position="15"/>
        <end position="34"/>
    </location>
</feature>
<dbReference type="GO" id="GO:0003697">
    <property type="term" value="F:single-stranded DNA binding"/>
    <property type="evidence" value="ECO:0007669"/>
    <property type="project" value="TreeGrafter"/>
</dbReference>
<feature type="region of interest" description="Disordered" evidence="5">
    <location>
        <begin position="60"/>
        <end position="103"/>
    </location>
</feature>
<dbReference type="GO" id="GO:0008270">
    <property type="term" value="F:zinc ion binding"/>
    <property type="evidence" value="ECO:0007669"/>
    <property type="project" value="UniProtKB-KW"/>
</dbReference>
<dbReference type="CDD" id="cd09080">
    <property type="entry name" value="TDP2"/>
    <property type="match status" value="1"/>
</dbReference>
<comment type="caution">
    <text evidence="7">The sequence shown here is derived from an EMBL/GenBank/DDBJ whole genome shotgun (WGS) entry which is preliminary data.</text>
</comment>
<keyword evidence="4" id="KW-0862">Zinc</keyword>
<dbReference type="PANTHER" id="PTHR15822:SF18">
    <property type="entry name" value="ENDONUCLEASE_EXONUCLEASE_PHOSPHATASE FAMILY PROTEIN"/>
    <property type="match status" value="1"/>
</dbReference>
<evidence type="ECO:0000256" key="4">
    <source>
        <dbReference type="ARBA" id="ARBA00022833"/>
    </source>
</evidence>
<dbReference type="InterPro" id="IPR001876">
    <property type="entry name" value="Znf_RanBP2"/>
</dbReference>
<dbReference type="Gene3D" id="3.60.10.10">
    <property type="entry name" value="Endonuclease/exonuclease/phosphatase"/>
    <property type="match status" value="1"/>
</dbReference>
<evidence type="ECO:0000259" key="6">
    <source>
        <dbReference type="PROSITE" id="PS01358"/>
    </source>
</evidence>
<organism evidence="7 8">
    <name type="scientific">Miscanthus lutarioriparius</name>
    <dbReference type="NCBI Taxonomy" id="422564"/>
    <lineage>
        <taxon>Eukaryota</taxon>
        <taxon>Viridiplantae</taxon>
        <taxon>Streptophyta</taxon>
        <taxon>Embryophyta</taxon>
        <taxon>Tracheophyta</taxon>
        <taxon>Spermatophyta</taxon>
        <taxon>Magnoliopsida</taxon>
        <taxon>Liliopsida</taxon>
        <taxon>Poales</taxon>
        <taxon>Poaceae</taxon>
        <taxon>PACMAD clade</taxon>
        <taxon>Panicoideae</taxon>
        <taxon>Andropogonodae</taxon>
        <taxon>Andropogoneae</taxon>
        <taxon>Saccharinae</taxon>
        <taxon>Miscanthus</taxon>
    </lineage>
</organism>
<proteinExistence type="predicted"/>
<dbReference type="GO" id="GO:0070260">
    <property type="term" value="F:5'-tyrosyl-DNA phosphodiesterase activity"/>
    <property type="evidence" value="ECO:0007669"/>
    <property type="project" value="TreeGrafter"/>
</dbReference>
<keyword evidence="3" id="KW-0378">Hydrolase</keyword>
<accession>A0A811MIE6</accession>
<dbReference type="EMBL" id="CAJGYO010000001">
    <property type="protein sequence ID" value="CAD6205091.1"/>
    <property type="molecule type" value="Genomic_DNA"/>
</dbReference>
<keyword evidence="1" id="KW-0479">Metal-binding</keyword>
<evidence type="ECO:0000256" key="2">
    <source>
        <dbReference type="ARBA" id="ARBA00022771"/>
    </source>
</evidence>
<dbReference type="GO" id="GO:0005737">
    <property type="term" value="C:cytoplasm"/>
    <property type="evidence" value="ECO:0007669"/>
    <property type="project" value="TreeGrafter"/>
</dbReference>
<keyword evidence="2" id="KW-0863">Zinc-finger</keyword>
<keyword evidence="8" id="KW-1185">Reference proteome</keyword>
<name>A0A811MIE6_9POAL</name>
<protein>
    <recommendedName>
        <fullName evidence="6">RanBP2-type domain-containing protein</fullName>
    </recommendedName>
</protein>
<gene>
    <name evidence="7" type="ORF">NCGR_LOCUS2924</name>
</gene>
<reference evidence="7" key="1">
    <citation type="submission" date="2020-10" db="EMBL/GenBank/DDBJ databases">
        <authorList>
            <person name="Han B."/>
            <person name="Lu T."/>
            <person name="Zhao Q."/>
            <person name="Huang X."/>
            <person name="Zhao Y."/>
        </authorList>
    </citation>
    <scope>NUCLEOTIDE SEQUENCE</scope>
</reference>
<dbReference type="Proteomes" id="UP000604825">
    <property type="component" value="Unassembled WGS sequence"/>
</dbReference>
<evidence type="ECO:0000313" key="7">
    <source>
        <dbReference type="EMBL" id="CAD6205091.1"/>
    </source>
</evidence>
<dbReference type="GO" id="GO:0006302">
    <property type="term" value="P:double-strand break repair"/>
    <property type="evidence" value="ECO:0007669"/>
    <property type="project" value="TreeGrafter"/>
</dbReference>
<dbReference type="PANTHER" id="PTHR15822">
    <property type="entry name" value="TRAF AND TNF RECEPTOR-ASSOCIATED PROTEIN"/>
    <property type="match status" value="1"/>
</dbReference>
<evidence type="ECO:0000256" key="1">
    <source>
        <dbReference type="ARBA" id="ARBA00022723"/>
    </source>
</evidence>
<dbReference type="OrthoDB" id="9975959at2759"/>
<dbReference type="InterPro" id="IPR051547">
    <property type="entry name" value="TDP2-like"/>
</dbReference>
<evidence type="ECO:0000256" key="3">
    <source>
        <dbReference type="ARBA" id="ARBA00022801"/>
    </source>
</evidence>
<dbReference type="AlphaFoldDB" id="A0A811MIE6"/>